<dbReference type="CDD" id="cd00063">
    <property type="entry name" value="FN3"/>
    <property type="match status" value="1"/>
</dbReference>
<proteinExistence type="predicted"/>
<dbReference type="SUPFAM" id="SSF49265">
    <property type="entry name" value="Fibronectin type III"/>
    <property type="match status" value="1"/>
</dbReference>
<dbReference type="Gene3D" id="2.60.40.10">
    <property type="entry name" value="Immunoglobulins"/>
    <property type="match status" value="1"/>
</dbReference>
<feature type="domain" description="Fibronectin type-III" evidence="1">
    <location>
        <begin position="86"/>
        <end position="177"/>
    </location>
</feature>
<dbReference type="Proteomes" id="UP001208570">
    <property type="component" value="Unassembled WGS sequence"/>
</dbReference>
<organism evidence="2 3">
    <name type="scientific">Paralvinella palmiformis</name>
    <dbReference type="NCBI Taxonomy" id="53620"/>
    <lineage>
        <taxon>Eukaryota</taxon>
        <taxon>Metazoa</taxon>
        <taxon>Spiralia</taxon>
        <taxon>Lophotrochozoa</taxon>
        <taxon>Annelida</taxon>
        <taxon>Polychaeta</taxon>
        <taxon>Sedentaria</taxon>
        <taxon>Canalipalpata</taxon>
        <taxon>Terebellida</taxon>
        <taxon>Terebelliformia</taxon>
        <taxon>Alvinellidae</taxon>
        <taxon>Paralvinella</taxon>
    </lineage>
</organism>
<sequence length="303" mass="33650">GVLSNPYPLVTSQSWSFVDYNGTLHDNLPDNVNVSVNPGVERLIIVAKLIIIDARTINYGNYSLVAGNNYGNMTPVTLSIVPEGPPMTPSVPRLMDITAVSIQINWTAGFNGGFEQRFAVLYKGEGDDIEKEAKIDTDPEVNKGDIVVYTLNDETTVQSNTTYNIRIKAENDFQGHSVVYGAMDRFKTLVKAVFIRDPEITILEGRAEIHFIISGPLTHILEENCVMDTKICDKATITVPTKQHLRSSQDTDVHDFTTYVPLADPEATELLFSFWMYDGEHLLYQDANSIIIELTGSTIIIST</sequence>
<reference evidence="2" key="1">
    <citation type="journal article" date="2023" name="Mol. Biol. Evol.">
        <title>Third-Generation Sequencing Reveals the Adaptive Role of the Epigenome in Three Deep-Sea Polychaetes.</title>
        <authorList>
            <person name="Perez M."/>
            <person name="Aroh O."/>
            <person name="Sun Y."/>
            <person name="Lan Y."/>
            <person name="Juniper S.K."/>
            <person name="Young C.R."/>
            <person name="Angers B."/>
            <person name="Qian P.Y."/>
        </authorList>
    </citation>
    <scope>NUCLEOTIDE SEQUENCE</scope>
    <source>
        <strain evidence="2">P08H-3</strain>
    </source>
</reference>
<comment type="caution">
    <text evidence="2">The sequence shown here is derived from an EMBL/GenBank/DDBJ whole genome shotgun (WGS) entry which is preliminary data.</text>
</comment>
<dbReference type="EMBL" id="JAODUP010001911">
    <property type="protein sequence ID" value="KAK2139249.1"/>
    <property type="molecule type" value="Genomic_DNA"/>
</dbReference>
<gene>
    <name evidence="2" type="ORF">LSH36_1916g00008</name>
</gene>
<dbReference type="InterPro" id="IPR036116">
    <property type="entry name" value="FN3_sf"/>
</dbReference>
<evidence type="ECO:0000313" key="3">
    <source>
        <dbReference type="Proteomes" id="UP001208570"/>
    </source>
</evidence>
<dbReference type="SMART" id="SM00060">
    <property type="entry name" value="FN3"/>
    <property type="match status" value="1"/>
</dbReference>
<dbReference type="InterPro" id="IPR003961">
    <property type="entry name" value="FN3_dom"/>
</dbReference>
<name>A0AAD9IRC2_9ANNE</name>
<evidence type="ECO:0000313" key="2">
    <source>
        <dbReference type="EMBL" id="KAK2139249.1"/>
    </source>
</evidence>
<keyword evidence="3" id="KW-1185">Reference proteome</keyword>
<evidence type="ECO:0000259" key="1">
    <source>
        <dbReference type="SMART" id="SM00060"/>
    </source>
</evidence>
<feature type="non-terminal residue" evidence="2">
    <location>
        <position position="1"/>
    </location>
</feature>
<dbReference type="AlphaFoldDB" id="A0AAD9IRC2"/>
<protein>
    <recommendedName>
        <fullName evidence="1">Fibronectin type-III domain-containing protein</fullName>
    </recommendedName>
</protein>
<dbReference type="InterPro" id="IPR013783">
    <property type="entry name" value="Ig-like_fold"/>
</dbReference>
<accession>A0AAD9IRC2</accession>